<accession>A8RPI7</accession>
<dbReference type="HOGENOM" id="CLU_3116280_0_0_9"/>
<evidence type="ECO:0000313" key="2">
    <source>
        <dbReference type="Proteomes" id="UP000005396"/>
    </source>
</evidence>
<gene>
    <name evidence="1" type="ORF">CLOBOL_02480</name>
</gene>
<evidence type="ECO:0000313" key="1">
    <source>
        <dbReference type="EMBL" id="EDP17408.1"/>
    </source>
</evidence>
<sequence length="50" mass="6309">MFYHPRTPLYVHCLHFCFYNTLYCIQYFHSICKWKLQKNAENRQKFSGRF</sequence>
<comment type="caution">
    <text evidence="1">The sequence shown here is derived from an EMBL/GenBank/DDBJ whole genome shotgun (WGS) entry which is preliminary data.</text>
</comment>
<reference evidence="1 2" key="2">
    <citation type="submission" date="2007-09" db="EMBL/GenBank/DDBJ databases">
        <title>Draft genome sequence of Clostridium bolteae (ATCC BAA-613).</title>
        <authorList>
            <person name="Sudarsanam P."/>
            <person name="Ley R."/>
            <person name="Guruge J."/>
            <person name="Turnbaugh P.J."/>
            <person name="Mahowald M."/>
            <person name="Liep D."/>
            <person name="Gordon J."/>
        </authorList>
    </citation>
    <scope>NUCLEOTIDE SEQUENCE [LARGE SCALE GENOMIC DNA]</scope>
    <source>
        <strain evidence="2">ATCC BAA-613 / DSM 15670 / CCUG 46953 / JCM 12243 / WAL 16351</strain>
    </source>
</reference>
<protein>
    <submittedName>
        <fullName evidence="1">Uncharacterized protein</fullName>
    </submittedName>
</protein>
<reference evidence="1 2" key="1">
    <citation type="submission" date="2007-08" db="EMBL/GenBank/DDBJ databases">
        <authorList>
            <person name="Fulton L."/>
            <person name="Clifton S."/>
            <person name="Fulton B."/>
            <person name="Xu J."/>
            <person name="Minx P."/>
            <person name="Pepin K.H."/>
            <person name="Johnson M."/>
            <person name="Thiruvilangam P."/>
            <person name="Bhonagiri V."/>
            <person name="Nash W.E."/>
            <person name="Mardis E.R."/>
            <person name="Wilson R.K."/>
        </authorList>
    </citation>
    <scope>NUCLEOTIDE SEQUENCE [LARGE SCALE GENOMIC DNA]</scope>
    <source>
        <strain evidence="2">ATCC BAA-613 / DSM 15670 / CCUG 46953 / JCM 12243 / WAL 16351</strain>
    </source>
</reference>
<dbReference type="Proteomes" id="UP000005396">
    <property type="component" value="Unassembled WGS sequence"/>
</dbReference>
<dbReference type="EMBL" id="ABCC02000023">
    <property type="protein sequence ID" value="EDP17408.1"/>
    <property type="molecule type" value="Genomic_DNA"/>
</dbReference>
<organism evidence="1 2">
    <name type="scientific">Enterocloster bolteae (strain ATCC BAA-613 / DSM 15670 / CCUG 46953 / JCM 12243 / WAL 16351)</name>
    <name type="common">Clostridium bolteae</name>
    <dbReference type="NCBI Taxonomy" id="411902"/>
    <lineage>
        <taxon>Bacteria</taxon>
        <taxon>Bacillati</taxon>
        <taxon>Bacillota</taxon>
        <taxon>Clostridia</taxon>
        <taxon>Lachnospirales</taxon>
        <taxon>Lachnospiraceae</taxon>
        <taxon>Enterocloster</taxon>
    </lineage>
</organism>
<dbReference type="PaxDb" id="411902-CLOBOL_02480"/>
<proteinExistence type="predicted"/>
<name>A8RPI7_ENTBW</name>
<dbReference type="AlphaFoldDB" id="A8RPI7"/>